<dbReference type="STRING" id="29448.QU41_31835"/>
<dbReference type="OrthoDB" id="8254342at2"/>
<name>A0A1E3ELN8_BRAEL</name>
<gene>
    <name evidence="2" type="ORF">FDV58_38485</name>
    <name evidence="1" type="ORF">JOH49_004875</name>
</gene>
<proteinExistence type="predicted"/>
<dbReference type="EMBL" id="SZZP01000040">
    <property type="protein sequence ID" value="TKV71848.1"/>
    <property type="molecule type" value="Genomic_DNA"/>
</dbReference>
<protein>
    <submittedName>
        <fullName evidence="1">Uncharacterized protein</fullName>
    </submittedName>
</protein>
<dbReference type="AlphaFoldDB" id="A0A1E3ELN8"/>
<dbReference type="GeneID" id="92952515"/>
<accession>A0A1E3ELN8</accession>
<evidence type="ECO:0000313" key="3">
    <source>
        <dbReference type="Proteomes" id="UP000305095"/>
    </source>
</evidence>
<dbReference type="Proteomes" id="UP000673383">
    <property type="component" value="Unassembled WGS sequence"/>
</dbReference>
<dbReference type="eggNOG" id="ENOG5030Y2X">
    <property type="taxonomic scope" value="Bacteria"/>
</dbReference>
<evidence type="ECO:0000313" key="4">
    <source>
        <dbReference type="Proteomes" id="UP000673383"/>
    </source>
</evidence>
<dbReference type="Proteomes" id="UP000305095">
    <property type="component" value="Unassembled WGS sequence"/>
</dbReference>
<reference evidence="2 3" key="1">
    <citation type="submission" date="2019-05" db="EMBL/GenBank/DDBJ databases">
        <title>Draft Genome of Bradyrhizobium elkanii strain SEMIA 938, Used in Commercial Inoculants for Lupinus spp. in Brazil.</title>
        <authorList>
            <person name="Hungria M."/>
            <person name="Delamuta J.R.M."/>
            <person name="Ribeiro R.A."/>
            <person name="Nogueira M.A."/>
        </authorList>
    </citation>
    <scope>NUCLEOTIDE SEQUENCE [LARGE SCALE GENOMIC DNA]</scope>
    <source>
        <strain evidence="2 3">Semia 938</strain>
    </source>
</reference>
<dbReference type="RefSeq" id="WP_018273224.1">
    <property type="nucleotide sequence ID" value="NZ_BJNL01000037.1"/>
</dbReference>
<evidence type="ECO:0000313" key="2">
    <source>
        <dbReference type="EMBL" id="TKV71848.1"/>
    </source>
</evidence>
<sequence>MIDFDELRSIAADVRIFIDASEDKGGALKAIVEAYDVVLGIFPAGPGMDLHVVKGTEVLNHIAQTQASSGFTHTAIAFQTREQAVALQQLMAA</sequence>
<dbReference type="EMBL" id="JAFICZ010000001">
    <property type="protein sequence ID" value="MBP1295122.1"/>
    <property type="molecule type" value="Genomic_DNA"/>
</dbReference>
<organism evidence="1 4">
    <name type="scientific">Bradyrhizobium elkanii</name>
    <dbReference type="NCBI Taxonomy" id="29448"/>
    <lineage>
        <taxon>Bacteria</taxon>
        <taxon>Pseudomonadati</taxon>
        <taxon>Pseudomonadota</taxon>
        <taxon>Alphaproteobacteria</taxon>
        <taxon>Hyphomicrobiales</taxon>
        <taxon>Nitrobacteraceae</taxon>
        <taxon>Bradyrhizobium</taxon>
    </lineage>
</organism>
<evidence type="ECO:0000313" key="1">
    <source>
        <dbReference type="EMBL" id="MBP1295122.1"/>
    </source>
</evidence>
<comment type="caution">
    <text evidence="1">The sequence shown here is derived from an EMBL/GenBank/DDBJ whole genome shotgun (WGS) entry which is preliminary data.</text>
</comment>
<reference evidence="1" key="2">
    <citation type="submission" date="2021-02" db="EMBL/GenBank/DDBJ databases">
        <title>Genomic Encyclopedia of Type Strains, Phase IV (KMG-V): Genome sequencing to study the core and pangenomes of soil and plant-associated prokaryotes.</title>
        <authorList>
            <person name="Whitman W."/>
        </authorList>
    </citation>
    <scope>NUCLEOTIDE SEQUENCE</scope>
    <source>
        <strain evidence="1">USDA 406</strain>
    </source>
</reference>